<organism evidence="2 3">
    <name type="scientific">Ziziphus jujuba var. spinosa</name>
    <dbReference type="NCBI Taxonomy" id="714518"/>
    <lineage>
        <taxon>Eukaryota</taxon>
        <taxon>Viridiplantae</taxon>
        <taxon>Streptophyta</taxon>
        <taxon>Embryophyta</taxon>
        <taxon>Tracheophyta</taxon>
        <taxon>Spermatophyta</taxon>
        <taxon>Magnoliopsida</taxon>
        <taxon>eudicotyledons</taxon>
        <taxon>Gunneridae</taxon>
        <taxon>Pentapetalae</taxon>
        <taxon>rosids</taxon>
        <taxon>fabids</taxon>
        <taxon>Rosales</taxon>
        <taxon>Rhamnaceae</taxon>
        <taxon>Paliureae</taxon>
        <taxon>Ziziphus</taxon>
    </lineage>
</organism>
<comment type="caution">
    <text evidence="2">The sequence shown here is derived from an EMBL/GenBank/DDBJ whole genome shotgun (WGS) entry which is preliminary data.</text>
</comment>
<dbReference type="PANTHER" id="PTHR32278">
    <property type="entry name" value="F-BOX DOMAIN-CONTAINING PROTEIN"/>
    <property type="match status" value="1"/>
</dbReference>
<dbReference type="SMART" id="SM00256">
    <property type="entry name" value="FBOX"/>
    <property type="match status" value="1"/>
</dbReference>
<dbReference type="Pfam" id="PF00646">
    <property type="entry name" value="F-box"/>
    <property type="match status" value="1"/>
</dbReference>
<dbReference type="Pfam" id="PF14299">
    <property type="entry name" value="PP2"/>
    <property type="match status" value="1"/>
</dbReference>
<dbReference type="InterPro" id="IPR001810">
    <property type="entry name" value="F-box_dom"/>
</dbReference>
<accession>A0A978V371</accession>
<evidence type="ECO:0000313" key="3">
    <source>
        <dbReference type="Proteomes" id="UP000813462"/>
    </source>
</evidence>
<name>A0A978V371_ZIZJJ</name>
<sequence length="267" mass="30256">MGITQLPEECISHIISFTSPKDACRSSLVCPLFKSAIDSDVVWRKFLPHDCHQILLNSALASSMDTFSKKQLFFHLSDHPIIIDSDKNMSFKIEKESGKKCYMFGARRLSIIWGDTPVYWRWTALAAGSRFSEVAELNIVCWLDIKGRIETNILSPKTTYGAYFVYRLKEHGGGFRRNPIGFRVYFEGDEEGHGDGSGRSVSLDSEDEQQLIRDRGDGWMEVEMGEFFNDGGEDHRVVICSLMETDDYIGKSGLVVEGIEFRPKSGR</sequence>
<feature type="domain" description="F-box" evidence="1">
    <location>
        <begin position="1"/>
        <end position="46"/>
    </location>
</feature>
<dbReference type="PANTHER" id="PTHR32278:SF135">
    <property type="entry name" value="F-BOX PROTEIN PP2-B12"/>
    <property type="match status" value="1"/>
</dbReference>
<dbReference type="InterPro" id="IPR025886">
    <property type="entry name" value="PP2-like"/>
</dbReference>
<reference evidence="2" key="1">
    <citation type="journal article" date="2021" name="Front. Plant Sci.">
        <title>Chromosome-Scale Genome Assembly for Chinese Sour Jujube and Insights Into Its Genome Evolution and Domestication Signature.</title>
        <authorList>
            <person name="Shen L.-Y."/>
            <person name="Luo H."/>
            <person name="Wang X.-L."/>
            <person name="Wang X.-M."/>
            <person name="Qiu X.-J."/>
            <person name="Liu H."/>
            <person name="Zhou S.-S."/>
            <person name="Jia K.-H."/>
            <person name="Nie S."/>
            <person name="Bao Y.-T."/>
            <person name="Zhang R.-G."/>
            <person name="Yun Q.-Z."/>
            <person name="Chai Y.-H."/>
            <person name="Lu J.-Y."/>
            <person name="Li Y."/>
            <person name="Zhao S.-W."/>
            <person name="Mao J.-F."/>
            <person name="Jia S.-G."/>
            <person name="Mao Y.-M."/>
        </authorList>
    </citation>
    <scope>NUCLEOTIDE SEQUENCE</scope>
    <source>
        <strain evidence="2">AT0</strain>
        <tissue evidence="2">Leaf</tissue>
    </source>
</reference>
<proteinExistence type="predicted"/>
<evidence type="ECO:0000259" key="1">
    <source>
        <dbReference type="PROSITE" id="PS50181"/>
    </source>
</evidence>
<evidence type="ECO:0000313" key="2">
    <source>
        <dbReference type="EMBL" id="KAH7521804.1"/>
    </source>
</evidence>
<dbReference type="PROSITE" id="PS50181">
    <property type="entry name" value="FBOX"/>
    <property type="match status" value="1"/>
</dbReference>
<dbReference type="InterPro" id="IPR036047">
    <property type="entry name" value="F-box-like_dom_sf"/>
</dbReference>
<dbReference type="Proteomes" id="UP000813462">
    <property type="component" value="Unassembled WGS sequence"/>
</dbReference>
<dbReference type="Gene3D" id="1.20.1280.50">
    <property type="match status" value="1"/>
</dbReference>
<dbReference type="SUPFAM" id="SSF81383">
    <property type="entry name" value="F-box domain"/>
    <property type="match status" value="1"/>
</dbReference>
<dbReference type="AlphaFoldDB" id="A0A978V371"/>
<dbReference type="EMBL" id="JAEACU010000007">
    <property type="protein sequence ID" value="KAH7521804.1"/>
    <property type="molecule type" value="Genomic_DNA"/>
</dbReference>
<dbReference type="CDD" id="cd22162">
    <property type="entry name" value="F-box_AtSKIP3-like"/>
    <property type="match status" value="1"/>
</dbReference>
<gene>
    <name evidence="2" type="ORF">FEM48_Zijuj07G0071100</name>
</gene>
<dbReference type="OrthoDB" id="1918565at2759"/>
<protein>
    <recommendedName>
        <fullName evidence="1">F-box domain-containing protein</fullName>
    </recommendedName>
</protein>